<dbReference type="AlphaFoldDB" id="A0ABD1V933"/>
<dbReference type="InterPro" id="IPR001345">
    <property type="entry name" value="PG/BPGM_mutase_AS"/>
</dbReference>
<name>A0ABD1V933_9LAMI</name>
<sequence>MNFGNLFGGGSANLLEVVVVGNMKFHICSGRFEMIISIVARGGHSGGTAMVALHGGSRGGYVLKIKVNSMKNTEKYMPKRIILVRHGESEGNEDEEVLEYVPNYKIKLSNKGIQQADNVGSKIKKVISENGESENWKVLFYVSPSERTKQTLERIIGEKFPEDKVIGLKEECRLREQHFGNFQELEKRKKIKRNRNRYGKFFYRVPDGESSADVYDRISSFVETLWREMETNRLNNKNPSEEVNLIIVSHGLTILLFLMKWFNWTVEQFDGLSNPKNCEHRVLQLGCNGEYSLAMHHKLEELRAWGLSEEMIHDQIFRAYGTKNNLKSTIFLPKSDVFFNDKENSDGFREENGSNTKRKLAYINQKA</sequence>
<dbReference type="PROSITE" id="PS00175">
    <property type="entry name" value="PG_MUTASE"/>
    <property type="match status" value="1"/>
</dbReference>
<organism evidence="3 4">
    <name type="scientific">Abeliophyllum distichum</name>
    <dbReference type="NCBI Taxonomy" id="126358"/>
    <lineage>
        <taxon>Eukaryota</taxon>
        <taxon>Viridiplantae</taxon>
        <taxon>Streptophyta</taxon>
        <taxon>Embryophyta</taxon>
        <taxon>Tracheophyta</taxon>
        <taxon>Spermatophyta</taxon>
        <taxon>Magnoliopsida</taxon>
        <taxon>eudicotyledons</taxon>
        <taxon>Gunneridae</taxon>
        <taxon>Pentapetalae</taxon>
        <taxon>asterids</taxon>
        <taxon>lamiids</taxon>
        <taxon>Lamiales</taxon>
        <taxon>Oleaceae</taxon>
        <taxon>Forsythieae</taxon>
        <taxon>Abeliophyllum</taxon>
    </lineage>
</organism>
<reference evidence="4" key="1">
    <citation type="submission" date="2024-07" db="EMBL/GenBank/DDBJ databases">
        <title>Two chromosome-level genome assemblies of Korean endemic species Abeliophyllum distichum and Forsythia ovata (Oleaceae).</title>
        <authorList>
            <person name="Jang H."/>
        </authorList>
    </citation>
    <scope>NUCLEOTIDE SEQUENCE [LARGE SCALE GENOMIC DNA]</scope>
</reference>
<dbReference type="Gene3D" id="3.40.50.1240">
    <property type="entry name" value="Phosphoglycerate mutase-like"/>
    <property type="match status" value="1"/>
</dbReference>
<evidence type="ECO:0000256" key="2">
    <source>
        <dbReference type="PIRSR" id="PIRSR613078-2"/>
    </source>
</evidence>
<feature type="binding site" evidence="2">
    <location>
        <begin position="85"/>
        <end position="92"/>
    </location>
    <ligand>
        <name>substrate</name>
    </ligand>
</feature>
<accession>A0ABD1V933</accession>
<dbReference type="SUPFAM" id="SSF53254">
    <property type="entry name" value="Phosphoglycerate mutase-like"/>
    <property type="match status" value="1"/>
</dbReference>
<proteinExistence type="predicted"/>
<dbReference type="EMBL" id="JBFOLK010000002">
    <property type="protein sequence ID" value="KAL2533865.1"/>
    <property type="molecule type" value="Genomic_DNA"/>
</dbReference>
<comment type="caution">
    <text evidence="3">The sequence shown here is derived from an EMBL/GenBank/DDBJ whole genome shotgun (WGS) entry which is preliminary data.</text>
</comment>
<dbReference type="Pfam" id="PF00300">
    <property type="entry name" value="His_Phos_1"/>
    <property type="match status" value="1"/>
</dbReference>
<dbReference type="Proteomes" id="UP001604336">
    <property type="component" value="Unassembled WGS sequence"/>
</dbReference>
<protein>
    <submittedName>
        <fullName evidence="3">Phosphoglycerate mutase-like protein AT74</fullName>
    </submittedName>
</protein>
<dbReference type="InterPro" id="IPR013078">
    <property type="entry name" value="His_Pase_superF_clade-1"/>
</dbReference>
<dbReference type="SMART" id="SM00855">
    <property type="entry name" value="PGAM"/>
    <property type="match status" value="1"/>
</dbReference>
<dbReference type="PANTHER" id="PTHR46192">
    <property type="entry name" value="BROAD-RANGE ACID PHOSPHATASE DET1"/>
    <property type="match status" value="1"/>
</dbReference>
<dbReference type="InterPro" id="IPR052765">
    <property type="entry name" value="PGM-Related"/>
</dbReference>
<keyword evidence="4" id="KW-1185">Reference proteome</keyword>
<feature type="binding site" evidence="2">
    <location>
        <position position="147"/>
    </location>
    <ligand>
        <name>substrate</name>
    </ligand>
</feature>
<evidence type="ECO:0000256" key="1">
    <source>
        <dbReference type="PIRSR" id="PIRSR613078-1"/>
    </source>
</evidence>
<feature type="binding site" evidence="2">
    <location>
        <position position="187"/>
    </location>
    <ligand>
        <name>substrate</name>
    </ligand>
</feature>
<dbReference type="CDD" id="cd07067">
    <property type="entry name" value="HP_PGM_like"/>
    <property type="match status" value="1"/>
</dbReference>
<feature type="active site" description="Tele-phosphohistidine intermediate" evidence="1">
    <location>
        <position position="86"/>
    </location>
</feature>
<gene>
    <name evidence="3" type="ORF">Adt_07216</name>
</gene>
<evidence type="ECO:0000313" key="4">
    <source>
        <dbReference type="Proteomes" id="UP001604336"/>
    </source>
</evidence>
<dbReference type="InterPro" id="IPR029033">
    <property type="entry name" value="His_PPase_superfam"/>
</dbReference>
<feature type="active site" description="Proton donor/acceptor" evidence="1">
    <location>
        <position position="176"/>
    </location>
</feature>
<evidence type="ECO:0000313" key="3">
    <source>
        <dbReference type="EMBL" id="KAL2533865.1"/>
    </source>
</evidence>